<feature type="compositionally biased region" description="Low complexity" evidence="1">
    <location>
        <begin position="152"/>
        <end position="169"/>
    </location>
</feature>
<accession>A0A2A9ERY8</accession>
<keyword evidence="3" id="KW-1185">Reference proteome</keyword>
<dbReference type="Proteomes" id="UP000224130">
    <property type="component" value="Unassembled WGS sequence"/>
</dbReference>
<reference evidence="2 3" key="1">
    <citation type="submission" date="2017-10" db="EMBL/GenBank/DDBJ databases">
        <title>Sequencing the genomes of 1000 actinobacteria strains.</title>
        <authorList>
            <person name="Klenk H.-P."/>
        </authorList>
    </citation>
    <scope>NUCLEOTIDE SEQUENCE [LARGE SCALE GENOMIC DNA]</scope>
    <source>
        <strain evidence="2 3">DSM 21863</strain>
    </source>
</reference>
<protein>
    <recommendedName>
        <fullName evidence="4">Excreted virulence factor EspC (Type VII ESX diderm)</fullName>
    </recommendedName>
</protein>
<gene>
    <name evidence="2" type="ORF">ATJ88_0280</name>
</gene>
<evidence type="ECO:0000313" key="3">
    <source>
        <dbReference type="Proteomes" id="UP000224130"/>
    </source>
</evidence>
<evidence type="ECO:0008006" key="4">
    <source>
        <dbReference type="Google" id="ProtNLM"/>
    </source>
</evidence>
<dbReference type="EMBL" id="PDJJ01000001">
    <property type="protein sequence ID" value="PFG41638.1"/>
    <property type="molecule type" value="Genomic_DNA"/>
</dbReference>
<organism evidence="2 3">
    <name type="scientific">Isoptericola jiangsuensis</name>
    <dbReference type="NCBI Taxonomy" id="548579"/>
    <lineage>
        <taxon>Bacteria</taxon>
        <taxon>Bacillati</taxon>
        <taxon>Actinomycetota</taxon>
        <taxon>Actinomycetes</taxon>
        <taxon>Micrococcales</taxon>
        <taxon>Promicromonosporaceae</taxon>
        <taxon>Isoptericola</taxon>
    </lineage>
</organism>
<comment type="caution">
    <text evidence="2">The sequence shown here is derived from an EMBL/GenBank/DDBJ whole genome shotgun (WGS) entry which is preliminary data.</text>
</comment>
<dbReference type="AlphaFoldDB" id="A0A2A9ERY8"/>
<name>A0A2A9ERY8_9MICO</name>
<proteinExistence type="predicted"/>
<evidence type="ECO:0000313" key="2">
    <source>
        <dbReference type="EMBL" id="PFG41638.1"/>
    </source>
</evidence>
<evidence type="ECO:0000256" key="1">
    <source>
        <dbReference type="SAM" id="MobiDB-lite"/>
    </source>
</evidence>
<feature type="region of interest" description="Disordered" evidence="1">
    <location>
        <begin position="141"/>
        <end position="169"/>
    </location>
</feature>
<sequence length="169" mass="16817">MLPRSGFVTTVLHGRNGGIRHVHVVHSPVDDACGRHSPVASVPAMSRLALDTDELAAAARGLHGAADLLAAARDHLDPRGDRPAGHPLLDGAVADLGAGWTARHDALVEALTSVAGALRTAAERFADAERVNVAGLARLLAGPGAGSPGPDGPAAGSPPAGSPTTATAL</sequence>